<evidence type="ECO:0000313" key="2">
    <source>
        <dbReference type="Proteomes" id="UP000634136"/>
    </source>
</evidence>
<accession>A0A834W9T0</accession>
<proteinExistence type="predicted"/>
<evidence type="ECO:0000313" key="1">
    <source>
        <dbReference type="EMBL" id="KAF7814537.1"/>
    </source>
</evidence>
<organism evidence="1 2">
    <name type="scientific">Senna tora</name>
    <dbReference type="NCBI Taxonomy" id="362788"/>
    <lineage>
        <taxon>Eukaryota</taxon>
        <taxon>Viridiplantae</taxon>
        <taxon>Streptophyta</taxon>
        <taxon>Embryophyta</taxon>
        <taxon>Tracheophyta</taxon>
        <taxon>Spermatophyta</taxon>
        <taxon>Magnoliopsida</taxon>
        <taxon>eudicotyledons</taxon>
        <taxon>Gunneridae</taxon>
        <taxon>Pentapetalae</taxon>
        <taxon>rosids</taxon>
        <taxon>fabids</taxon>
        <taxon>Fabales</taxon>
        <taxon>Fabaceae</taxon>
        <taxon>Caesalpinioideae</taxon>
        <taxon>Cassia clade</taxon>
        <taxon>Senna</taxon>
    </lineage>
</organism>
<comment type="caution">
    <text evidence="1">The sequence shown here is derived from an EMBL/GenBank/DDBJ whole genome shotgun (WGS) entry which is preliminary data.</text>
</comment>
<name>A0A834W9T0_9FABA</name>
<dbReference type="EMBL" id="JAAIUW010000009">
    <property type="protein sequence ID" value="KAF7814537.1"/>
    <property type="molecule type" value="Genomic_DNA"/>
</dbReference>
<dbReference type="AlphaFoldDB" id="A0A834W9T0"/>
<protein>
    <submittedName>
        <fullName evidence="1">Uncharacterized protein</fullName>
    </submittedName>
</protein>
<keyword evidence="2" id="KW-1185">Reference proteome</keyword>
<sequence length="276" mass="30637">MFLLLPAFDFLCSVYLKFLLSRNSFNHFHGLHSHSPFFSRHNLRRSLGNGSSSHFDPFSLDSRVSRADNLMAFSRDLFGEEFLRASIKNRPHVTRMEKGALPDLLGEGVSADSLSATAQLRAAQDFVFLRQIAPFPVLSHISRNVRGWGGQFAHITMMAGVCPLWLCGDLHPPFPLCWSAFRSPPLVPLSTLSEAEWGAVTTFSTWPPSNMGDLCEEQTQIVVMSSFESSSDQSGDVAPSGLDSFRSMPVEEADPVPSKLQVQSAVWTKVVFWALN</sequence>
<dbReference type="Proteomes" id="UP000634136">
    <property type="component" value="Unassembled WGS sequence"/>
</dbReference>
<reference evidence="1" key="1">
    <citation type="submission" date="2020-09" db="EMBL/GenBank/DDBJ databases">
        <title>Genome-Enabled Discovery of Anthraquinone Biosynthesis in Senna tora.</title>
        <authorList>
            <person name="Kang S.-H."/>
            <person name="Pandey R.P."/>
            <person name="Lee C.-M."/>
            <person name="Sim J.-S."/>
            <person name="Jeong J.-T."/>
            <person name="Choi B.-S."/>
            <person name="Jung M."/>
            <person name="Ginzburg D."/>
            <person name="Zhao K."/>
            <person name="Won S.Y."/>
            <person name="Oh T.-J."/>
            <person name="Yu Y."/>
            <person name="Kim N.-H."/>
            <person name="Lee O.R."/>
            <person name="Lee T.-H."/>
            <person name="Bashyal P."/>
            <person name="Kim T.-S."/>
            <person name="Lee W.-H."/>
            <person name="Kawkins C."/>
            <person name="Kim C.-K."/>
            <person name="Kim J.S."/>
            <person name="Ahn B.O."/>
            <person name="Rhee S.Y."/>
            <person name="Sohng J.K."/>
        </authorList>
    </citation>
    <scope>NUCLEOTIDE SEQUENCE</scope>
    <source>
        <tissue evidence="1">Leaf</tissue>
    </source>
</reference>
<gene>
    <name evidence="1" type="ORF">G2W53_028506</name>
</gene>